<gene>
    <name evidence="3" type="ORF">HPHI1048_LOCUS3814</name>
</gene>
<dbReference type="Pfam" id="PF07699">
    <property type="entry name" value="Ephrin_rec_like"/>
    <property type="match status" value="5"/>
</dbReference>
<dbReference type="SMART" id="SM01411">
    <property type="entry name" value="Ephrin_rec_like"/>
    <property type="match status" value="7"/>
</dbReference>
<feature type="domain" description="Tyrosine-protein kinase ephrin type A/B receptor-like" evidence="2">
    <location>
        <begin position="159"/>
        <end position="200"/>
    </location>
</feature>
<dbReference type="PANTHER" id="PTHR46967:SF2">
    <property type="entry name" value="SUSHI, VON WILLEBRAND FACTOR TYPE A, EGF AND PENTRAXIN DOMAIN-CONTAINING PROTEIN 1-LIKE"/>
    <property type="match status" value="1"/>
</dbReference>
<organism evidence="3">
    <name type="scientific">Hanusia phi</name>
    <dbReference type="NCBI Taxonomy" id="3032"/>
    <lineage>
        <taxon>Eukaryota</taxon>
        <taxon>Cryptophyceae</taxon>
        <taxon>Pyrenomonadales</taxon>
        <taxon>Geminigeraceae</taxon>
        <taxon>Hanusia</taxon>
    </lineage>
</organism>
<dbReference type="AlphaFoldDB" id="A0A7S0E2M3"/>
<dbReference type="EMBL" id="HBEO01005360">
    <property type="protein sequence ID" value="CAD8471811.1"/>
    <property type="molecule type" value="Transcribed_RNA"/>
</dbReference>
<feature type="domain" description="Tyrosine-protein kinase ephrin type A/B receptor-like" evidence="2">
    <location>
        <begin position="479"/>
        <end position="520"/>
    </location>
</feature>
<protein>
    <recommendedName>
        <fullName evidence="2">Tyrosine-protein kinase ephrin type A/B receptor-like domain-containing protein</fullName>
    </recommendedName>
</protein>
<feature type="domain" description="Tyrosine-protein kinase ephrin type A/B receptor-like" evidence="2">
    <location>
        <begin position="396"/>
        <end position="434"/>
    </location>
</feature>
<reference evidence="3" key="1">
    <citation type="submission" date="2021-01" db="EMBL/GenBank/DDBJ databases">
        <authorList>
            <person name="Corre E."/>
            <person name="Pelletier E."/>
            <person name="Niang G."/>
            <person name="Scheremetjew M."/>
            <person name="Finn R."/>
            <person name="Kale V."/>
            <person name="Holt S."/>
            <person name="Cochrane G."/>
            <person name="Meng A."/>
            <person name="Brown T."/>
            <person name="Cohen L."/>
        </authorList>
    </citation>
    <scope>NUCLEOTIDE SEQUENCE</scope>
    <source>
        <strain evidence="3">CCMP325</strain>
    </source>
</reference>
<proteinExistence type="predicted"/>
<dbReference type="InterPro" id="IPR011641">
    <property type="entry name" value="Tyr-kin_ephrin_A/B_rcpt-like"/>
</dbReference>
<sequence length="781" mass="82376">MGMAWRRRRRRKESKGGGEGACSQGPHRDSHAPARSLSLSPDIDAIRPSNPSRLLANIFRSRPLLVAVSLLVLISHPVGAEPCLDLLPAPSNDNTSLCVCSAGFGAVVGANETFCEACKQGKYRLVSGPGECADCPPHSWSAGGNSSCECNAGSEPEAARTTCLLCPAGKYKELPGNGSCTRCSLSSYSKQEGATSCISCPSRTGSWLDGSACVCSPGFFGVSSCFRCFPGKFSSEPASTSCSACPSGKFSTGSASACTACDPGTFSTGDTDRCLLCAAGKYTETNGTQECFDCPAGTYSEVVGSATATLCLACSPGTFSMSGSTFCSQCRPGTFAANVQTSSCQACDYGTYLPTEGANSSGACKVCSDMLATSPRGSENSSYCVCIEGHTLVDGVCSPCPPGTYKDFNGTEACLLCPYAKYSNQSGLSSAQSCQACPYGSVCEEGSTVVEQCRCDRGYEYINGTCWACALGYHKSEVNNSLCTRCEAGKYGPQEAMQDCLLCPNHTFSGVVGSSNVSDCHPCPSNSSSNMGNRELSGCICNENNFLREGVCVSCRDCDYRNSIHKDNGRGRGPCLPCPYGNQDKLAGQGPMPMAECKGILGGYQFEYGWIDNDVRISWGKDLHVLAHVDNGTEFYLNFPYQEAVVPDGRMDECAANCSEGWRWLSAQDWYAACLQWFPPARCSASAFPRVRVRALAGGDFEQEGELYKSGDLLGGREDGYSFGGCWPCTALTCPPGFQGVNICPSMRTGGESREDLSTCSPCPAGTAKLSYGSSMCLPSL</sequence>
<dbReference type="PANTHER" id="PTHR46967">
    <property type="entry name" value="INSULIN-LIKE GROWTH FACTOR BINDING PROTEIN,N-TERMINAL"/>
    <property type="match status" value="1"/>
</dbReference>
<feature type="compositionally biased region" description="Basic residues" evidence="1">
    <location>
        <begin position="1"/>
        <end position="13"/>
    </location>
</feature>
<dbReference type="InterPro" id="IPR009030">
    <property type="entry name" value="Growth_fac_rcpt_cys_sf"/>
</dbReference>
<dbReference type="Gene3D" id="2.10.50.10">
    <property type="entry name" value="Tumor Necrosis Factor Receptor, subunit A, domain 2"/>
    <property type="match status" value="6"/>
</dbReference>
<evidence type="ECO:0000256" key="1">
    <source>
        <dbReference type="SAM" id="MobiDB-lite"/>
    </source>
</evidence>
<feature type="domain" description="Tyrosine-protein kinase ephrin type A/B receptor-like" evidence="2">
    <location>
        <begin position="264"/>
        <end position="311"/>
    </location>
</feature>
<dbReference type="SUPFAM" id="SSF57184">
    <property type="entry name" value="Growth factor receptor domain"/>
    <property type="match status" value="4"/>
</dbReference>
<accession>A0A7S0E2M3</accession>
<feature type="domain" description="Tyrosine-protein kinase ephrin type A/B receptor-like" evidence="2">
    <location>
        <begin position="317"/>
        <end position="364"/>
    </location>
</feature>
<evidence type="ECO:0000313" key="3">
    <source>
        <dbReference type="EMBL" id="CAD8471811.1"/>
    </source>
</evidence>
<feature type="region of interest" description="Disordered" evidence="1">
    <location>
        <begin position="1"/>
        <end position="35"/>
    </location>
</feature>
<evidence type="ECO:0000259" key="2">
    <source>
        <dbReference type="Pfam" id="PF07699"/>
    </source>
</evidence>
<name>A0A7S0E2M3_9CRYP</name>